<dbReference type="Gene3D" id="3.30.160.660">
    <property type="match status" value="1"/>
</dbReference>
<dbReference type="EMBL" id="JADPUN010000286">
    <property type="protein sequence ID" value="MBF9133694.1"/>
    <property type="molecule type" value="Genomic_DNA"/>
</dbReference>
<evidence type="ECO:0000313" key="2">
    <source>
        <dbReference type="EMBL" id="MBF9133694.1"/>
    </source>
</evidence>
<evidence type="ECO:0000313" key="3">
    <source>
        <dbReference type="Proteomes" id="UP000638560"/>
    </source>
</evidence>
<gene>
    <name evidence="2" type="ORF">I0C86_32880</name>
</gene>
<proteinExistence type="predicted"/>
<organism evidence="2 3">
    <name type="scientific">Plantactinospora alkalitolerans</name>
    <dbReference type="NCBI Taxonomy" id="2789879"/>
    <lineage>
        <taxon>Bacteria</taxon>
        <taxon>Bacillati</taxon>
        <taxon>Actinomycetota</taxon>
        <taxon>Actinomycetes</taxon>
        <taxon>Micromonosporales</taxon>
        <taxon>Micromonosporaceae</taxon>
        <taxon>Plantactinospora</taxon>
    </lineage>
</organism>
<evidence type="ECO:0000259" key="1">
    <source>
        <dbReference type="PROSITE" id="PS51664"/>
    </source>
</evidence>
<protein>
    <submittedName>
        <fullName evidence="2">TOMM leader peptide-binding protein</fullName>
    </submittedName>
</protein>
<dbReference type="NCBIfam" id="TIGR03604">
    <property type="entry name" value="TOMM_cyclo_SagD"/>
    <property type="match status" value="1"/>
</dbReference>
<dbReference type="PANTHER" id="PTHR37809">
    <property type="entry name" value="RIBOSOMAL PROTEIN S12 METHYLTHIOTRANSFERASE ACCESSORY FACTOR YCAO"/>
    <property type="match status" value="1"/>
</dbReference>
<dbReference type="PROSITE" id="PS51664">
    <property type="entry name" value="YCAO"/>
    <property type="match status" value="1"/>
</dbReference>
<comment type="caution">
    <text evidence="2">The sequence shown here is derived from an EMBL/GenBank/DDBJ whole genome shotgun (WGS) entry which is preliminary data.</text>
</comment>
<dbReference type="InterPro" id="IPR027624">
    <property type="entry name" value="TOMM_cyclo_SagD"/>
</dbReference>
<dbReference type="PANTHER" id="PTHR37809:SF1">
    <property type="entry name" value="RIBOSOMAL PROTEIN S12 METHYLTHIOTRANSFERASE ACCESSORY FACTOR YCAO"/>
    <property type="match status" value="1"/>
</dbReference>
<dbReference type="InterPro" id="IPR022291">
    <property type="entry name" value="Bacteriocin_synth_cyclodeHase"/>
</dbReference>
<dbReference type="Proteomes" id="UP000638560">
    <property type="component" value="Unassembled WGS sequence"/>
</dbReference>
<dbReference type="InterPro" id="IPR003776">
    <property type="entry name" value="YcaO-like_dom"/>
</dbReference>
<dbReference type="Gene3D" id="3.30.1330.230">
    <property type="match status" value="1"/>
</dbReference>
<dbReference type="Pfam" id="PF02624">
    <property type="entry name" value="YcaO"/>
    <property type="match status" value="1"/>
</dbReference>
<reference evidence="2 3" key="1">
    <citation type="submission" date="2020-11" db="EMBL/GenBank/DDBJ databases">
        <title>A novel isolate from a Black sea contaminated sediment with potential to produce alkanes: Plantactinospora alkalitolerans sp. nov.</title>
        <authorList>
            <person name="Carro L."/>
            <person name="Veyisoglu A."/>
            <person name="Guven K."/>
            <person name="Schumann P."/>
            <person name="Klenk H.-P."/>
            <person name="Sahin N."/>
        </authorList>
    </citation>
    <scope>NUCLEOTIDE SEQUENCE [LARGE SCALE GENOMIC DNA]</scope>
    <source>
        <strain evidence="2 3">S1510</strain>
    </source>
</reference>
<sequence>MTSEAEPYRPSGRTVLVGTGRLARAVADGLGEPALLVDDPEELAGHPGDDWTALVSVADHPDTSARSGLLKQAVLRGLPWLPVRVDSGWVLLGPAVRPGVGGCPTCAARRRADNRADTAGRRALRERYGAEVADRPTPLLGRLVGAAVGALVRDEVHLLRRNPERARTAGALLRMAVPTGVVRRHTVLADPSCPDCGRMPVDQPDAGRLHLAPAPKVAPRVYRVASLTRRADTLTRLYVDPETGVLESVAAGTRGDGIVAVARLRPTSGHDNQHGYGRSGDFGSARVTALAEALERLAGIAPRGRRTAVRAAYADVADRALDPRTLGLHPDDRYDQRGFGYVRFDPERVTAWVWGYSFGRDEPVLVPESYAYYGPRPRHDPGFVFECSNGSALGGCLSEAILYGLLEIAERDAFLTAWYARLPLSKIDLGSVRDRRIPLLAERMAHGVGYSAMAFDATLEQGVPAFWVMAVGGAGDVADPARPALTCAAAAHPDPERALLSALCELGPGLDGLRERYRPEAAAPLVAESGLVREMDDHALLYGHPEAADRLRFLPVDEPGRPIDELAGRWSWPDRDRPPRTDLSADLADLVSRYLADDLDVIVVDTTAAEHRAGGFAAAKVLVPGTVPMTFGHHYRRTHGLPRLLAAPRRLGHRATDLAPEELNPFPHPFP</sequence>
<dbReference type="Gene3D" id="3.30.40.250">
    <property type="match status" value="1"/>
</dbReference>
<feature type="domain" description="YcaO" evidence="1">
    <location>
        <begin position="275"/>
        <end position="671"/>
    </location>
</feature>
<keyword evidence="3" id="KW-1185">Reference proteome</keyword>
<dbReference type="RefSeq" id="WP_196205200.1">
    <property type="nucleotide sequence ID" value="NZ_JADPUN010000286.1"/>
</dbReference>
<dbReference type="NCBIfam" id="TIGR03882">
    <property type="entry name" value="cyclo_dehyd_2"/>
    <property type="match status" value="1"/>
</dbReference>
<dbReference type="Gene3D" id="3.40.50.720">
    <property type="entry name" value="NAD(P)-binding Rossmann-like Domain"/>
    <property type="match status" value="1"/>
</dbReference>
<accession>A0ABS0H5T4</accession>
<name>A0ABS0H5T4_9ACTN</name>